<sequence>MDLLEVRHLVRPLHNPMMKAQVQGQLFTVENGVVSLQTERGLWVIPAGHVGWVPSLHVHGMVSHGKVRGLQLSFSQEWSRGLMPPEPKVVSLTPLLQGLLTEMPLSDNEPYLQVFADAFARKPLPALFLPMPSDPRLLAMTTQLVQNPANDADLDAWASNTGIPRRTLTRRFLKETGLSFAQWRQQMRLLLALEQLADGEALAVVAQKVGYQSVSAFIQVFRRALGITPKALFA</sequence>
<dbReference type="Gene3D" id="1.10.10.60">
    <property type="entry name" value="Homeodomain-like"/>
    <property type="match status" value="1"/>
</dbReference>
<protein>
    <submittedName>
        <fullName evidence="5">Helix-turn-helix transcriptional regulator</fullName>
    </submittedName>
</protein>
<dbReference type="RefSeq" id="WP_251837015.1">
    <property type="nucleotide sequence ID" value="NZ_JACSQG010000007.1"/>
</dbReference>
<dbReference type="InterPro" id="IPR018060">
    <property type="entry name" value="HTH_AraC"/>
</dbReference>
<evidence type="ECO:0000313" key="5">
    <source>
        <dbReference type="EMBL" id="MBD7978244.1"/>
    </source>
</evidence>
<dbReference type="SMART" id="SM00342">
    <property type="entry name" value="HTH_ARAC"/>
    <property type="match status" value="1"/>
</dbReference>
<evidence type="ECO:0000256" key="3">
    <source>
        <dbReference type="ARBA" id="ARBA00023163"/>
    </source>
</evidence>
<name>A0ABR8TRI1_9PSED</name>
<evidence type="ECO:0000256" key="2">
    <source>
        <dbReference type="ARBA" id="ARBA00023125"/>
    </source>
</evidence>
<dbReference type="Proteomes" id="UP000611945">
    <property type="component" value="Unassembled WGS sequence"/>
</dbReference>
<dbReference type="SUPFAM" id="SSF46689">
    <property type="entry name" value="Homeodomain-like"/>
    <property type="match status" value="2"/>
</dbReference>
<dbReference type="Pfam" id="PF12833">
    <property type="entry name" value="HTH_18"/>
    <property type="match status" value="1"/>
</dbReference>
<gene>
    <name evidence="5" type="ORF">H9642_13740</name>
</gene>
<keyword evidence="1" id="KW-0805">Transcription regulation</keyword>
<dbReference type="EMBL" id="JACSQG010000007">
    <property type="protein sequence ID" value="MBD7978244.1"/>
    <property type="molecule type" value="Genomic_DNA"/>
</dbReference>
<proteinExistence type="predicted"/>
<evidence type="ECO:0000313" key="6">
    <source>
        <dbReference type="Proteomes" id="UP000611945"/>
    </source>
</evidence>
<evidence type="ECO:0000259" key="4">
    <source>
        <dbReference type="PROSITE" id="PS01124"/>
    </source>
</evidence>
<accession>A0ABR8TRI1</accession>
<reference evidence="5 6" key="1">
    <citation type="submission" date="2020-08" db="EMBL/GenBank/DDBJ databases">
        <title>A Genomic Blueprint of the Chicken Gut Microbiome.</title>
        <authorList>
            <person name="Gilroy R."/>
            <person name="Ravi A."/>
            <person name="Getino M."/>
            <person name="Pursley I."/>
            <person name="Horton D.L."/>
            <person name="Alikhan N.-F."/>
            <person name="Baker D."/>
            <person name="Gharbi K."/>
            <person name="Hall N."/>
            <person name="Watson M."/>
            <person name="Adriaenssens E.M."/>
            <person name="Foster-Nyarko E."/>
            <person name="Jarju S."/>
            <person name="Secka A."/>
            <person name="Antonio M."/>
            <person name="Oren A."/>
            <person name="Chaudhuri R."/>
            <person name="La Ragione R.M."/>
            <person name="Hildebrand F."/>
            <person name="Pallen M.J."/>
        </authorList>
    </citation>
    <scope>NUCLEOTIDE SEQUENCE [LARGE SCALE GENOMIC DNA]</scope>
    <source>
        <strain evidence="5 6">Sa2CUA2</strain>
    </source>
</reference>
<dbReference type="InterPro" id="IPR009057">
    <property type="entry name" value="Homeodomain-like_sf"/>
</dbReference>
<organism evidence="5 6">
    <name type="scientific">Serpens gallinarum</name>
    <dbReference type="NCBI Taxonomy" id="2763075"/>
    <lineage>
        <taxon>Bacteria</taxon>
        <taxon>Pseudomonadati</taxon>
        <taxon>Pseudomonadota</taxon>
        <taxon>Gammaproteobacteria</taxon>
        <taxon>Pseudomonadales</taxon>
        <taxon>Pseudomonadaceae</taxon>
        <taxon>Pseudomonas</taxon>
    </lineage>
</organism>
<keyword evidence="6" id="KW-1185">Reference proteome</keyword>
<comment type="caution">
    <text evidence="5">The sequence shown here is derived from an EMBL/GenBank/DDBJ whole genome shotgun (WGS) entry which is preliminary data.</text>
</comment>
<dbReference type="PANTHER" id="PTHR11019:SF199">
    <property type="entry name" value="HTH-TYPE TRANSCRIPTIONAL REGULATOR NIMR"/>
    <property type="match status" value="1"/>
</dbReference>
<feature type="domain" description="HTH araC/xylS-type" evidence="4">
    <location>
        <begin position="135"/>
        <end position="234"/>
    </location>
</feature>
<keyword evidence="2" id="KW-0238">DNA-binding</keyword>
<evidence type="ECO:0000256" key="1">
    <source>
        <dbReference type="ARBA" id="ARBA00023015"/>
    </source>
</evidence>
<dbReference type="PROSITE" id="PS00041">
    <property type="entry name" value="HTH_ARAC_FAMILY_1"/>
    <property type="match status" value="1"/>
</dbReference>
<dbReference type="InterPro" id="IPR018062">
    <property type="entry name" value="HTH_AraC-typ_CS"/>
</dbReference>
<keyword evidence="3" id="KW-0804">Transcription</keyword>
<dbReference type="PANTHER" id="PTHR11019">
    <property type="entry name" value="HTH-TYPE TRANSCRIPTIONAL REGULATOR NIMR"/>
    <property type="match status" value="1"/>
</dbReference>
<dbReference type="PROSITE" id="PS01124">
    <property type="entry name" value="HTH_ARAC_FAMILY_2"/>
    <property type="match status" value="1"/>
</dbReference>